<feature type="transmembrane region" description="Helical" evidence="7">
    <location>
        <begin position="154"/>
        <end position="178"/>
    </location>
</feature>
<dbReference type="InterPro" id="IPR036259">
    <property type="entry name" value="MFS_trans_sf"/>
</dbReference>
<evidence type="ECO:0000256" key="7">
    <source>
        <dbReference type="SAM" id="Phobius"/>
    </source>
</evidence>
<evidence type="ECO:0000256" key="5">
    <source>
        <dbReference type="ARBA" id="ARBA00022989"/>
    </source>
</evidence>
<dbReference type="Proteomes" id="UP001278050">
    <property type="component" value="Unassembled WGS sequence"/>
</dbReference>
<keyword evidence="11" id="KW-1185">Reference proteome</keyword>
<keyword evidence="6 7" id="KW-0472">Membrane</keyword>
<dbReference type="Proteomes" id="UP000182413">
    <property type="component" value="Unassembled WGS sequence"/>
</dbReference>
<dbReference type="GO" id="GO:0005886">
    <property type="term" value="C:plasma membrane"/>
    <property type="evidence" value="ECO:0007669"/>
    <property type="project" value="UniProtKB-SubCell"/>
</dbReference>
<feature type="transmembrane region" description="Helical" evidence="7">
    <location>
        <begin position="7"/>
        <end position="29"/>
    </location>
</feature>
<feature type="transmembrane region" description="Helical" evidence="7">
    <location>
        <begin position="71"/>
        <end position="89"/>
    </location>
</feature>
<accession>A0A1G7LD61</accession>
<dbReference type="AlphaFoldDB" id="A0A1G7LD61"/>
<dbReference type="InterPro" id="IPR050171">
    <property type="entry name" value="MFS_Transporters"/>
</dbReference>
<dbReference type="SUPFAM" id="SSF103473">
    <property type="entry name" value="MFS general substrate transporter"/>
    <property type="match status" value="1"/>
</dbReference>
<keyword evidence="2" id="KW-0813">Transport</keyword>
<dbReference type="OrthoDB" id="8579878at2"/>
<keyword evidence="4 7" id="KW-0812">Transmembrane</keyword>
<name>A0A1G7LD61_9GAMM</name>
<evidence type="ECO:0000313" key="9">
    <source>
        <dbReference type="EMBL" id="SDF47403.1"/>
    </source>
</evidence>
<evidence type="ECO:0000256" key="4">
    <source>
        <dbReference type="ARBA" id="ARBA00022692"/>
    </source>
</evidence>
<feature type="transmembrane region" description="Helical" evidence="7">
    <location>
        <begin position="279"/>
        <end position="301"/>
    </location>
</feature>
<keyword evidence="5 7" id="KW-1133">Transmembrane helix</keyword>
<feature type="transmembrane region" description="Helical" evidence="7">
    <location>
        <begin position="354"/>
        <end position="378"/>
    </location>
</feature>
<keyword evidence="3" id="KW-1003">Cell membrane</keyword>
<feature type="transmembrane region" description="Helical" evidence="7">
    <location>
        <begin position="95"/>
        <end position="116"/>
    </location>
</feature>
<reference evidence="9 10" key="1">
    <citation type="submission" date="2016-10" db="EMBL/GenBank/DDBJ databases">
        <authorList>
            <person name="de Groot N.N."/>
        </authorList>
    </citation>
    <scope>NUCLEOTIDE SEQUENCE [LARGE SCALE GENOMIC DNA]</scope>
    <source>
        <strain evidence="9 10">JCM 10630</strain>
    </source>
</reference>
<organism evidence="9 10">
    <name type="scientific">Ectopseudomonas alcaliphila</name>
    <dbReference type="NCBI Taxonomy" id="101564"/>
    <lineage>
        <taxon>Bacteria</taxon>
        <taxon>Pseudomonadati</taxon>
        <taxon>Pseudomonadota</taxon>
        <taxon>Gammaproteobacteria</taxon>
        <taxon>Pseudomonadales</taxon>
        <taxon>Pseudomonadaceae</taxon>
        <taxon>Ectopseudomonas</taxon>
    </lineage>
</organism>
<sequence length="399" mass="43963">MNLRTTILIMSGFGVISDSILIAFYPQFFETRYGVTSPVHVGAYIAAISIAVMCMLPVWARVARRIETMHLLLYTQGAAALFCLASIWAPSVESYWVLSLMMFMTKASYLLMFPYLMRLEEPQNHSLVIGLLSVVIHIGAIFGAAVGGMALEHYGPSFCIALMAAGDLAQMVLCLYLIRTGRVVKVLSREEKSGQAPVPRRSPQALSALLKLCLLMFLFDFSAYLVRPFFTLYWEARTGLHEPLLTGLVFAIPGIVALLALLLRHLVVQQPRWVDHTLFNLLLGALGLALQASESLELIIIGRCLYGWALYQVIVKLEVTLFKVSTPDAYARDFGVTNFFQNLGVLLSSFGAGFLVNLVGIPLTFVIAAAGLLLTAIIDRGWFGVDRRHAAQGELCHAN</sequence>
<evidence type="ECO:0000256" key="6">
    <source>
        <dbReference type="ARBA" id="ARBA00023136"/>
    </source>
</evidence>
<feature type="transmembrane region" description="Helical" evidence="7">
    <location>
        <begin position="246"/>
        <end position="267"/>
    </location>
</feature>
<reference evidence="8 11" key="2">
    <citation type="submission" date="2023-11" db="EMBL/GenBank/DDBJ databases">
        <title>MicrobeMod: A computational toolkit for identifying prokaryotic methylation and restriction-modification with nanopore sequencing.</title>
        <authorList>
            <person name="Crits-Christoph A."/>
            <person name="Kang S.C."/>
            <person name="Lee H."/>
            <person name="Ostrov N."/>
        </authorList>
    </citation>
    <scope>NUCLEOTIDE SEQUENCE [LARGE SCALE GENOMIC DNA]</scope>
    <source>
        <strain evidence="8 11">ATCC BAA-571</strain>
    </source>
</reference>
<dbReference type="EMBL" id="JAWXXP010000001">
    <property type="protein sequence ID" value="MDX5995138.1"/>
    <property type="molecule type" value="Genomic_DNA"/>
</dbReference>
<feature type="transmembrane region" description="Helical" evidence="7">
    <location>
        <begin position="208"/>
        <end position="226"/>
    </location>
</feature>
<feature type="transmembrane region" description="Helical" evidence="7">
    <location>
        <begin position="41"/>
        <end position="59"/>
    </location>
</feature>
<evidence type="ECO:0000313" key="8">
    <source>
        <dbReference type="EMBL" id="MDX5995138.1"/>
    </source>
</evidence>
<protein>
    <submittedName>
        <fullName evidence="9">Predicted arabinose efflux permease, MFS family</fullName>
    </submittedName>
    <submittedName>
        <fullName evidence="8">YbfB/YjiJ family MFS transporter</fullName>
    </submittedName>
</protein>
<dbReference type="PANTHER" id="PTHR23517">
    <property type="entry name" value="RESISTANCE PROTEIN MDTM, PUTATIVE-RELATED-RELATED"/>
    <property type="match status" value="1"/>
</dbReference>
<dbReference type="Pfam" id="PF07690">
    <property type="entry name" value="MFS_1"/>
    <property type="match status" value="1"/>
</dbReference>
<evidence type="ECO:0000256" key="2">
    <source>
        <dbReference type="ARBA" id="ARBA00022448"/>
    </source>
</evidence>
<proteinExistence type="predicted"/>
<evidence type="ECO:0000256" key="3">
    <source>
        <dbReference type="ARBA" id="ARBA00022475"/>
    </source>
</evidence>
<dbReference type="RefSeq" id="WP_083366102.1">
    <property type="nucleotide sequence ID" value="NZ_CBCSET010000005.1"/>
</dbReference>
<dbReference type="Gene3D" id="1.20.1250.20">
    <property type="entry name" value="MFS general substrate transporter like domains"/>
    <property type="match status" value="1"/>
</dbReference>
<dbReference type="PANTHER" id="PTHR23517:SF3">
    <property type="entry name" value="INTEGRAL MEMBRANE TRANSPORT PROTEIN"/>
    <property type="match status" value="1"/>
</dbReference>
<feature type="transmembrane region" description="Helical" evidence="7">
    <location>
        <begin position="128"/>
        <end position="148"/>
    </location>
</feature>
<evidence type="ECO:0000313" key="11">
    <source>
        <dbReference type="Proteomes" id="UP001278050"/>
    </source>
</evidence>
<gene>
    <name evidence="9" type="ORF">SAMN05216575_10886</name>
    <name evidence="8" type="ORF">SIM71_24000</name>
</gene>
<dbReference type="EMBL" id="FNAE01000008">
    <property type="protein sequence ID" value="SDF47403.1"/>
    <property type="molecule type" value="Genomic_DNA"/>
</dbReference>
<dbReference type="InterPro" id="IPR011701">
    <property type="entry name" value="MFS"/>
</dbReference>
<evidence type="ECO:0000313" key="10">
    <source>
        <dbReference type="Proteomes" id="UP000182413"/>
    </source>
</evidence>
<evidence type="ECO:0000256" key="1">
    <source>
        <dbReference type="ARBA" id="ARBA00004651"/>
    </source>
</evidence>
<comment type="subcellular location">
    <subcellularLocation>
        <location evidence="1">Cell membrane</location>
        <topology evidence="1">Multi-pass membrane protein</topology>
    </subcellularLocation>
</comment>
<dbReference type="GO" id="GO:0022857">
    <property type="term" value="F:transmembrane transporter activity"/>
    <property type="evidence" value="ECO:0007669"/>
    <property type="project" value="InterPro"/>
</dbReference>